<organism evidence="5 6">
    <name type="scientific">Euzebya pacifica</name>
    <dbReference type="NCBI Taxonomy" id="1608957"/>
    <lineage>
        <taxon>Bacteria</taxon>
        <taxon>Bacillati</taxon>
        <taxon>Actinomycetota</taxon>
        <taxon>Nitriliruptoria</taxon>
        <taxon>Euzebyales</taxon>
    </lineage>
</organism>
<comment type="similarity">
    <text evidence="1">Belongs to the EamA transporter family.</text>
</comment>
<keyword evidence="3" id="KW-0812">Transmembrane</keyword>
<dbReference type="AlphaFoldDB" id="A0A346XRN1"/>
<feature type="transmembrane region" description="Helical" evidence="3">
    <location>
        <begin position="314"/>
        <end position="331"/>
    </location>
</feature>
<dbReference type="Pfam" id="PF00892">
    <property type="entry name" value="EamA"/>
    <property type="match status" value="2"/>
</dbReference>
<feature type="domain" description="EamA" evidence="4">
    <location>
        <begin position="189"/>
        <end position="331"/>
    </location>
</feature>
<evidence type="ECO:0000313" key="5">
    <source>
        <dbReference type="EMBL" id="AXV04878.1"/>
    </source>
</evidence>
<feature type="transmembrane region" description="Helical" evidence="3">
    <location>
        <begin position="41"/>
        <end position="63"/>
    </location>
</feature>
<sequence>MSTAVLRSIPTLRPRIPTRLRAGSLAGLRLRRAGGPPRQGGSAGAIVLALVSALAFGTSGPFAKALLESGWSPSAAVLVRVGGAALVLLPALVVVWRRKRPAQRDSRIVLAYGVIAVAGAQICYFSAVQTLSVGVALLLEYLAPVLLVGLAWARTRTAPGRRTLVGSVVSMVGLVLVLDIGGAVDVDPIGVVWGLGAAVCLSAYFLLSAKVSDDLPPVLLAGGGLAVGSVAIGLLGVLGVLPLHASTASVELMGRTTSWIVPVVVLVLISSVLAYLTGIVAAGRLGSRVASFVGLTEVLFAVLAAWLLLGQLPVAIQLLGGLCIMAGVALVHGDPDSGADALTAPDGAPTAEPHPGSPLVG</sequence>
<dbReference type="InterPro" id="IPR000620">
    <property type="entry name" value="EamA_dom"/>
</dbReference>
<evidence type="ECO:0000259" key="4">
    <source>
        <dbReference type="Pfam" id="PF00892"/>
    </source>
</evidence>
<feature type="transmembrane region" description="Helical" evidence="3">
    <location>
        <begin position="133"/>
        <end position="152"/>
    </location>
</feature>
<feature type="transmembrane region" description="Helical" evidence="3">
    <location>
        <begin position="219"/>
        <end position="239"/>
    </location>
</feature>
<dbReference type="PANTHER" id="PTHR22911:SF79">
    <property type="entry name" value="MOBA-LIKE NTP TRANSFERASE DOMAIN-CONTAINING PROTEIN"/>
    <property type="match status" value="1"/>
</dbReference>
<feature type="transmembrane region" description="Helical" evidence="3">
    <location>
        <begin position="259"/>
        <end position="282"/>
    </location>
</feature>
<accession>A0A346XRN1</accession>
<dbReference type="KEGG" id="euz:DVS28_a0170"/>
<evidence type="ECO:0000256" key="2">
    <source>
        <dbReference type="SAM" id="MobiDB-lite"/>
    </source>
</evidence>
<evidence type="ECO:0000256" key="1">
    <source>
        <dbReference type="ARBA" id="ARBA00007362"/>
    </source>
</evidence>
<dbReference type="PANTHER" id="PTHR22911">
    <property type="entry name" value="ACYL-MALONYL CONDENSING ENZYME-RELATED"/>
    <property type="match status" value="1"/>
</dbReference>
<feature type="transmembrane region" description="Helical" evidence="3">
    <location>
        <begin position="289"/>
        <end position="308"/>
    </location>
</feature>
<feature type="transmembrane region" description="Helical" evidence="3">
    <location>
        <begin position="190"/>
        <end position="207"/>
    </location>
</feature>
<evidence type="ECO:0000256" key="3">
    <source>
        <dbReference type="SAM" id="Phobius"/>
    </source>
</evidence>
<dbReference type="InterPro" id="IPR037185">
    <property type="entry name" value="EmrE-like"/>
</dbReference>
<feature type="transmembrane region" description="Helical" evidence="3">
    <location>
        <begin position="164"/>
        <end position="184"/>
    </location>
</feature>
<keyword evidence="3" id="KW-1133">Transmembrane helix</keyword>
<proteinExistence type="inferred from homology"/>
<dbReference type="EMBL" id="CP031165">
    <property type="protein sequence ID" value="AXV04878.1"/>
    <property type="molecule type" value="Genomic_DNA"/>
</dbReference>
<keyword evidence="3" id="KW-0472">Membrane</keyword>
<feature type="domain" description="EamA" evidence="4">
    <location>
        <begin position="45"/>
        <end position="178"/>
    </location>
</feature>
<dbReference type="RefSeq" id="WP_164709752.1">
    <property type="nucleotide sequence ID" value="NZ_CP031165.1"/>
</dbReference>
<dbReference type="Proteomes" id="UP000264006">
    <property type="component" value="Chromosome"/>
</dbReference>
<dbReference type="SUPFAM" id="SSF103481">
    <property type="entry name" value="Multidrug resistance efflux transporter EmrE"/>
    <property type="match status" value="2"/>
</dbReference>
<evidence type="ECO:0000313" key="6">
    <source>
        <dbReference type="Proteomes" id="UP000264006"/>
    </source>
</evidence>
<name>A0A346XRN1_9ACTN</name>
<dbReference type="GO" id="GO:0016020">
    <property type="term" value="C:membrane"/>
    <property type="evidence" value="ECO:0007669"/>
    <property type="project" value="InterPro"/>
</dbReference>
<gene>
    <name evidence="5" type="ORF">DVS28_a0170</name>
</gene>
<feature type="transmembrane region" description="Helical" evidence="3">
    <location>
        <begin position="75"/>
        <end position="96"/>
    </location>
</feature>
<keyword evidence="6" id="KW-1185">Reference proteome</keyword>
<feature type="region of interest" description="Disordered" evidence="2">
    <location>
        <begin position="341"/>
        <end position="361"/>
    </location>
</feature>
<reference evidence="5 6" key="1">
    <citation type="submission" date="2018-09" db="EMBL/GenBank/DDBJ databases">
        <title>Complete genome sequence of Euzebya sp. DY32-46 isolated from seawater of Pacific Ocean.</title>
        <authorList>
            <person name="Xu L."/>
            <person name="Wu Y.-H."/>
            <person name="Xu X.-W."/>
        </authorList>
    </citation>
    <scope>NUCLEOTIDE SEQUENCE [LARGE SCALE GENOMIC DNA]</scope>
    <source>
        <strain evidence="5 6">DY32-46</strain>
    </source>
</reference>
<protein>
    <submittedName>
        <fullName evidence="5">Putative integral membrane protein</fullName>
    </submittedName>
</protein>
<feature type="transmembrane region" description="Helical" evidence="3">
    <location>
        <begin position="108"/>
        <end position="127"/>
    </location>
</feature>